<feature type="compositionally biased region" description="Low complexity" evidence="1">
    <location>
        <begin position="53"/>
        <end position="68"/>
    </location>
</feature>
<evidence type="ECO:0000256" key="1">
    <source>
        <dbReference type="SAM" id="MobiDB-lite"/>
    </source>
</evidence>
<keyword evidence="3" id="KW-1185">Reference proteome</keyword>
<feature type="region of interest" description="Disordered" evidence="1">
    <location>
        <begin position="53"/>
        <end position="83"/>
    </location>
</feature>
<protein>
    <submittedName>
        <fullName evidence="2">Uncharacterized protein</fullName>
    </submittedName>
</protein>
<organism evidence="2 3">
    <name type="scientific">Miscanthus lutarioriparius</name>
    <dbReference type="NCBI Taxonomy" id="422564"/>
    <lineage>
        <taxon>Eukaryota</taxon>
        <taxon>Viridiplantae</taxon>
        <taxon>Streptophyta</taxon>
        <taxon>Embryophyta</taxon>
        <taxon>Tracheophyta</taxon>
        <taxon>Spermatophyta</taxon>
        <taxon>Magnoliopsida</taxon>
        <taxon>Liliopsida</taxon>
        <taxon>Poales</taxon>
        <taxon>Poaceae</taxon>
        <taxon>PACMAD clade</taxon>
        <taxon>Panicoideae</taxon>
        <taxon>Andropogonodae</taxon>
        <taxon>Andropogoneae</taxon>
        <taxon>Saccharinae</taxon>
        <taxon>Miscanthus</taxon>
    </lineage>
</organism>
<name>A0A811QGI9_9POAL</name>
<proteinExistence type="predicted"/>
<dbReference type="Proteomes" id="UP000604825">
    <property type="component" value="Unassembled WGS sequence"/>
</dbReference>
<dbReference type="AlphaFoldDB" id="A0A811QGI9"/>
<gene>
    <name evidence="2" type="ORF">NCGR_LOCUS40952</name>
</gene>
<reference evidence="2" key="1">
    <citation type="submission" date="2020-10" db="EMBL/GenBank/DDBJ databases">
        <authorList>
            <person name="Han B."/>
            <person name="Lu T."/>
            <person name="Zhao Q."/>
            <person name="Huang X."/>
            <person name="Zhao Y."/>
        </authorList>
    </citation>
    <scope>NUCLEOTIDE SEQUENCE</scope>
</reference>
<sequence length="184" mass="19297">MARQGVAGGSVAARAWSAGGAAWRGAARQGCDHQGLARRGVAVGGHSLLVAEARAGAPPSGRRAVAPPSRRKAGTPPPSGRRASVANVHIGAATGAQPAWPSGRMWGHQRDGSVIQRARPARLQGRTRSWPPWHVRAQPPWHDRCSRQGTCRAVGATITGERAALGGRPCMDASLGRRDRRDRG</sequence>
<evidence type="ECO:0000313" key="2">
    <source>
        <dbReference type="EMBL" id="CAD6257467.1"/>
    </source>
</evidence>
<accession>A0A811QGI9</accession>
<comment type="caution">
    <text evidence="2">The sequence shown here is derived from an EMBL/GenBank/DDBJ whole genome shotgun (WGS) entry which is preliminary data.</text>
</comment>
<evidence type="ECO:0000313" key="3">
    <source>
        <dbReference type="Proteomes" id="UP000604825"/>
    </source>
</evidence>
<dbReference type="EMBL" id="CAJGYO010000010">
    <property type="protein sequence ID" value="CAD6257467.1"/>
    <property type="molecule type" value="Genomic_DNA"/>
</dbReference>